<sequence>MKRDIERTIEAGGSQPSSRQRFGTLVITSDPQYPWTEKTDSSEELIREQYQNINSYSASGAVDLPPNIIMNGNITAYGWMENIKNEGIT</sequence>
<reference evidence="2 3" key="1">
    <citation type="submission" date="2017-03" db="EMBL/GenBank/DDBJ databases">
        <title>Paenibacillus larvae genome sequencing.</title>
        <authorList>
            <person name="Dingman D.W."/>
        </authorList>
    </citation>
    <scope>NUCLEOTIDE SEQUENCE [LARGE SCALE GENOMIC DNA]</scope>
    <source>
        <strain evidence="2 3">SAG 10367</strain>
    </source>
</reference>
<name>A0A1V0USI7_9BACL</name>
<accession>A0A1V0USI7</accession>
<organism evidence="2 3">
    <name type="scientific">Paenibacillus larvae subsp. pulvifaciens</name>
    <dbReference type="NCBI Taxonomy" id="1477"/>
    <lineage>
        <taxon>Bacteria</taxon>
        <taxon>Bacillati</taxon>
        <taxon>Bacillota</taxon>
        <taxon>Bacilli</taxon>
        <taxon>Bacillales</taxon>
        <taxon>Paenibacillaceae</taxon>
        <taxon>Paenibacillus</taxon>
    </lineage>
</organism>
<proteinExistence type="predicted"/>
<feature type="region of interest" description="Disordered" evidence="1">
    <location>
        <begin position="1"/>
        <end position="22"/>
    </location>
</feature>
<gene>
    <name evidence="2" type="ORF">B7C51_09910</name>
</gene>
<evidence type="ECO:0000256" key="1">
    <source>
        <dbReference type="SAM" id="MobiDB-lite"/>
    </source>
</evidence>
<dbReference type="AlphaFoldDB" id="A0A1V0USI7"/>
<evidence type="ECO:0000313" key="3">
    <source>
        <dbReference type="Proteomes" id="UP000192727"/>
    </source>
</evidence>
<dbReference type="EMBL" id="CP020557">
    <property type="protein sequence ID" value="ARF68077.1"/>
    <property type="molecule type" value="Genomic_DNA"/>
</dbReference>
<dbReference type="Proteomes" id="UP000192727">
    <property type="component" value="Chromosome"/>
</dbReference>
<protein>
    <submittedName>
        <fullName evidence="2">Uncharacterized protein</fullName>
    </submittedName>
</protein>
<evidence type="ECO:0000313" key="2">
    <source>
        <dbReference type="EMBL" id="ARF68077.1"/>
    </source>
</evidence>
<dbReference type="RefSeq" id="WP_083039875.1">
    <property type="nucleotide sequence ID" value="NZ_CP020557.1"/>
</dbReference>